<evidence type="ECO:0000256" key="1">
    <source>
        <dbReference type="SAM" id="MobiDB-lite"/>
    </source>
</evidence>
<proteinExistence type="predicted"/>
<evidence type="ECO:0000313" key="3">
    <source>
        <dbReference type="Proteomes" id="UP000009026"/>
    </source>
</evidence>
<dbReference type="KEGG" id="mym:A176_004069"/>
<dbReference type="STRING" id="1297742.A176_004069"/>
<protein>
    <submittedName>
        <fullName evidence="2">Uncharacterized protein</fullName>
    </submittedName>
</protein>
<name>A0A0H4XG18_9BACT</name>
<dbReference type="EMBL" id="CP012109">
    <property type="protein sequence ID" value="AKQ67157.1"/>
    <property type="molecule type" value="Genomic_DNA"/>
</dbReference>
<dbReference type="AlphaFoldDB" id="A0A0H4XG18"/>
<organism evidence="2 3">
    <name type="scientific">Pseudomyxococcus hansupus</name>
    <dbReference type="NCBI Taxonomy" id="1297742"/>
    <lineage>
        <taxon>Bacteria</taxon>
        <taxon>Pseudomonadati</taxon>
        <taxon>Myxococcota</taxon>
        <taxon>Myxococcia</taxon>
        <taxon>Myxococcales</taxon>
        <taxon>Cystobacterineae</taxon>
        <taxon>Myxococcaceae</taxon>
        <taxon>Pseudomyxococcus</taxon>
    </lineage>
</organism>
<gene>
    <name evidence="2" type="ORF">A176_004069</name>
</gene>
<keyword evidence="3" id="KW-1185">Reference proteome</keyword>
<reference evidence="2 3" key="1">
    <citation type="journal article" date="2016" name="PLoS ONE">
        <title>Complete Genome Sequence and Comparative Genomics of a Novel Myxobacterium Myxococcus hansupus.</title>
        <authorList>
            <person name="Sharma G."/>
            <person name="Narwani T."/>
            <person name="Subramanian S."/>
        </authorList>
    </citation>
    <scope>NUCLEOTIDE SEQUENCE [LARGE SCALE GENOMIC DNA]</scope>
    <source>
        <strain evidence="3">mixupus</strain>
    </source>
</reference>
<sequence length="56" mass="5655">MADKPPAHEEVPLGTEHVPSEAPHGEVEQAVPLALKLAGNHGGQGVAGHGRSSSRG</sequence>
<accession>A0A0H4XG18</accession>
<evidence type="ECO:0000313" key="2">
    <source>
        <dbReference type="EMBL" id="AKQ67157.1"/>
    </source>
</evidence>
<feature type="compositionally biased region" description="Basic and acidic residues" evidence="1">
    <location>
        <begin position="1"/>
        <end position="11"/>
    </location>
</feature>
<feature type="region of interest" description="Disordered" evidence="1">
    <location>
        <begin position="1"/>
        <end position="56"/>
    </location>
</feature>
<dbReference type="Proteomes" id="UP000009026">
    <property type="component" value="Chromosome"/>
</dbReference>